<proteinExistence type="predicted"/>
<evidence type="ECO:0000313" key="1">
    <source>
        <dbReference type="EMBL" id="CAG7786161.1"/>
    </source>
</evidence>
<comment type="caution">
    <text evidence="1">The sequence shown here is derived from an EMBL/GenBank/DDBJ whole genome shotgun (WGS) entry which is preliminary data.</text>
</comment>
<reference evidence="1" key="1">
    <citation type="submission" date="2021-06" db="EMBL/GenBank/DDBJ databases">
        <authorList>
            <person name="Hodson N. C."/>
            <person name="Mongue J. A."/>
            <person name="Jaron S. K."/>
        </authorList>
    </citation>
    <scope>NUCLEOTIDE SEQUENCE</scope>
</reference>
<accession>A0A8J2P334</accession>
<feature type="non-terminal residue" evidence="1">
    <location>
        <position position="1"/>
    </location>
</feature>
<dbReference type="Proteomes" id="UP000708208">
    <property type="component" value="Unassembled WGS sequence"/>
</dbReference>
<dbReference type="AlphaFoldDB" id="A0A8J2P334"/>
<dbReference type="EMBL" id="CAJVCH010311795">
    <property type="protein sequence ID" value="CAG7786161.1"/>
    <property type="molecule type" value="Genomic_DNA"/>
</dbReference>
<evidence type="ECO:0000313" key="2">
    <source>
        <dbReference type="Proteomes" id="UP000708208"/>
    </source>
</evidence>
<keyword evidence="2" id="KW-1185">Reference proteome</keyword>
<protein>
    <submittedName>
        <fullName evidence="1">Uncharacterized protein</fullName>
    </submittedName>
</protein>
<sequence length="56" mass="6377">SSTLLTLSGSDLRDDKERVMEEPVSDVEFLRLQNDKISFALVHSLHAHMSYVKPSF</sequence>
<organism evidence="1 2">
    <name type="scientific">Allacma fusca</name>
    <dbReference type="NCBI Taxonomy" id="39272"/>
    <lineage>
        <taxon>Eukaryota</taxon>
        <taxon>Metazoa</taxon>
        <taxon>Ecdysozoa</taxon>
        <taxon>Arthropoda</taxon>
        <taxon>Hexapoda</taxon>
        <taxon>Collembola</taxon>
        <taxon>Symphypleona</taxon>
        <taxon>Sminthuridae</taxon>
        <taxon>Allacma</taxon>
    </lineage>
</organism>
<gene>
    <name evidence="1" type="ORF">AFUS01_LOCUS24743</name>
</gene>
<name>A0A8J2P334_9HEXA</name>